<evidence type="ECO:0000313" key="5">
    <source>
        <dbReference type="Proteomes" id="UP000191897"/>
    </source>
</evidence>
<feature type="domain" description="MmgE/PrpD N-terminal" evidence="2">
    <location>
        <begin position="4"/>
        <end position="228"/>
    </location>
</feature>
<evidence type="ECO:0000259" key="3">
    <source>
        <dbReference type="Pfam" id="PF19305"/>
    </source>
</evidence>
<dbReference type="AlphaFoldDB" id="A0A1S7SB57"/>
<dbReference type="PANTHER" id="PTHR16943">
    <property type="entry name" value="2-METHYLCITRATE DEHYDRATASE-RELATED"/>
    <property type="match status" value="1"/>
</dbReference>
<dbReference type="Gene3D" id="1.10.4100.10">
    <property type="entry name" value="2-methylcitrate dehydratase PrpD"/>
    <property type="match status" value="1"/>
</dbReference>
<evidence type="ECO:0000259" key="2">
    <source>
        <dbReference type="Pfam" id="PF03972"/>
    </source>
</evidence>
<evidence type="ECO:0000256" key="1">
    <source>
        <dbReference type="ARBA" id="ARBA00006174"/>
    </source>
</evidence>
<sequence length="435" mass="45563">MRIQELARWVASISSIPQQVQQAAVRVVSDAVAAAIAGHQLAGAVSGRRAAAEIWGQGTSSIWFTSQTGSLSTAAFANSMATSILDLDDGHRAAAGHPGAAIVPSVLAAAESLGISGGKALTAIAIGYEVGIRVGAARDLRAVDTLVTGRWCGQGVAAAIGWLKADNAEQIAEAMAIAGAIAPYMFVAEYTQVGNHTKEAIPFGAANGILAGSLAANGFKGPLDILNHGSFDSSVLSHGNGQAWYIETTYFKPYSCCRWIHAPIDAILALRGQFDPNDVLEIEVETFGRTMSLNNQVHPSSVQAAQYSTPFCVAAAAINGAESLQPLSEDLLADQRVLALAAKVRLKVDPGLDAMFPAGVPGRIKIRTEKGILEKEVLAPKGEATNPMSWDELMTKLCAISAPRLGSAETARITEALTSLRDRLEIGPLLECLSR</sequence>
<feature type="domain" description="MmgE/PrpD C-terminal" evidence="3">
    <location>
        <begin position="254"/>
        <end position="418"/>
    </location>
</feature>
<dbReference type="InterPro" id="IPR042183">
    <property type="entry name" value="MmgE/PrpD_sf_1"/>
</dbReference>
<comment type="similarity">
    <text evidence="1">Belongs to the PrpD family.</text>
</comment>
<dbReference type="Pfam" id="PF03972">
    <property type="entry name" value="MmgE_PrpD_N"/>
    <property type="match status" value="1"/>
</dbReference>
<protein>
    <recommendedName>
        <fullName evidence="6">MmgE/PrpD family protein</fullName>
    </recommendedName>
</protein>
<evidence type="ECO:0008006" key="6">
    <source>
        <dbReference type="Google" id="ProtNLM"/>
    </source>
</evidence>
<dbReference type="EMBL" id="FBWC01000037">
    <property type="protein sequence ID" value="CUX65684.1"/>
    <property type="molecule type" value="Genomic_DNA"/>
</dbReference>
<organism evidence="4 5">
    <name type="scientific">Agrobacterium tumefaciens str. Kerr 14</name>
    <dbReference type="NCBI Taxonomy" id="1183424"/>
    <lineage>
        <taxon>Bacteria</taxon>
        <taxon>Pseudomonadati</taxon>
        <taxon>Pseudomonadota</taxon>
        <taxon>Alphaproteobacteria</taxon>
        <taxon>Hyphomicrobiales</taxon>
        <taxon>Rhizobiaceae</taxon>
        <taxon>Rhizobium/Agrobacterium group</taxon>
        <taxon>Agrobacterium</taxon>
        <taxon>Agrobacterium tumefaciens complex</taxon>
    </lineage>
</organism>
<name>A0A1S7SB57_AGRTU</name>
<dbReference type="InterPro" id="IPR036148">
    <property type="entry name" value="MmgE/PrpD_sf"/>
</dbReference>
<dbReference type="InterPro" id="IPR042188">
    <property type="entry name" value="MmgE/PrpD_sf_2"/>
</dbReference>
<dbReference type="InterPro" id="IPR045337">
    <property type="entry name" value="MmgE_PrpD_C"/>
</dbReference>
<dbReference type="Proteomes" id="UP000191897">
    <property type="component" value="Unassembled WGS sequence"/>
</dbReference>
<dbReference type="RefSeq" id="WP_186439879.1">
    <property type="nucleotide sequence ID" value="NZ_LT009732.1"/>
</dbReference>
<proteinExistence type="inferred from homology"/>
<dbReference type="Pfam" id="PF19305">
    <property type="entry name" value="MmgE_PrpD_C"/>
    <property type="match status" value="1"/>
</dbReference>
<dbReference type="GO" id="GO:0016829">
    <property type="term" value="F:lyase activity"/>
    <property type="evidence" value="ECO:0007669"/>
    <property type="project" value="InterPro"/>
</dbReference>
<gene>
    <name evidence="4" type="ORF">AGR4C_pa60003</name>
</gene>
<dbReference type="InterPro" id="IPR005656">
    <property type="entry name" value="MmgE_PrpD"/>
</dbReference>
<dbReference type="SUPFAM" id="SSF103378">
    <property type="entry name" value="2-methylcitrate dehydratase PrpD"/>
    <property type="match status" value="1"/>
</dbReference>
<reference evidence="4 5" key="1">
    <citation type="submission" date="2016-01" db="EMBL/GenBank/DDBJ databases">
        <authorList>
            <person name="Oliw E.H."/>
        </authorList>
    </citation>
    <scope>NUCLEOTIDE SEQUENCE [LARGE SCALE GENOMIC DNA]</scope>
    <source>
        <strain evidence="4 5">Kerr 14</strain>
    </source>
</reference>
<dbReference type="PANTHER" id="PTHR16943:SF8">
    <property type="entry name" value="2-METHYLCITRATE DEHYDRATASE"/>
    <property type="match status" value="1"/>
</dbReference>
<dbReference type="Gene3D" id="3.30.1330.120">
    <property type="entry name" value="2-methylcitrate dehydratase PrpD"/>
    <property type="match status" value="1"/>
</dbReference>
<accession>A0A1S7SB57</accession>
<evidence type="ECO:0000313" key="4">
    <source>
        <dbReference type="EMBL" id="CUX65684.1"/>
    </source>
</evidence>
<dbReference type="InterPro" id="IPR045336">
    <property type="entry name" value="MmgE_PrpD_N"/>
</dbReference>